<feature type="chain" id="PRO_5007511389" evidence="3">
    <location>
        <begin position="20"/>
        <end position="429"/>
    </location>
</feature>
<dbReference type="Pfam" id="PF01546">
    <property type="entry name" value="Peptidase_M20"/>
    <property type="match status" value="1"/>
</dbReference>
<organism evidence="5 6">
    <name type="scientific">Luteitalea pratensis</name>
    <dbReference type="NCBI Taxonomy" id="1855912"/>
    <lineage>
        <taxon>Bacteria</taxon>
        <taxon>Pseudomonadati</taxon>
        <taxon>Acidobacteriota</taxon>
        <taxon>Vicinamibacteria</taxon>
        <taxon>Vicinamibacterales</taxon>
        <taxon>Vicinamibacteraceae</taxon>
        <taxon>Luteitalea</taxon>
    </lineage>
</organism>
<feature type="binding site" evidence="2">
    <location>
        <position position="135"/>
    </location>
    <ligand>
        <name>Mn(2+)</name>
        <dbReference type="ChEBI" id="CHEBI:29035"/>
        <label>2</label>
    </ligand>
</feature>
<dbReference type="Gene3D" id="3.40.630.10">
    <property type="entry name" value="Zn peptidases"/>
    <property type="match status" value="1"/>
</dbReference>
<accession>A0A143PID2</accession>
<feature type="binding site" evidence="2">
    <location>
        <position position="133"/>
    </location>
    <ligand>
        <name>Mn(2+)</name>
        <dbReference type="ChEBI" id="CHEBI:29035"/>
        <label>2</label>
    </ligand>
</feature>
<dbReference type="InterPro" id="IPR017439">
    <property type="entry name" value="Amidohydrolase"/>
</dbReference>
<dbReference type="GO" id="GO:0046872">
    <property type="term" value="F:metal ion binding"/>
    <property type="evidence" value="ECO:0007669"/>
    <property type="project" value="UniProtKB-KW"/>
</dbReference>
<dbReference type="Proteomes" id="UP000076079">
    <property type="component" value="Chromosome"/>
</dbReference>
<evidence type="ECO:0000256" key="3">
    <source>
        <dbReference type="SAM" id="SignalP"/>
    </source>
</evidence>
<evidence type="ECO:0000313" key="6">
    <source>
        <dbReference type="Proteomes" id="UP000076079"/>
    </source>
</evidence>
<feature type="signal peptide" evidence="3">
    <location>
        <begin position="1"/>
        <end position="19"/>
    </location>
</feature>
<evidence type="ECO:0000259" key="4">
    <source>
        <dbReference type="Pfam" id="PF07687"/>
    </source>
</evidence>
<protein>
    <submittedName>
        <fullName evidence="5">Putative hydrolase YxeP</fullName>
        <ecNumber evidence="5">3.-.-.-</ecNumber>
    </submittedName>
</protein>
<dbReference type="SUPFAM" id="SSF55031">
    <property type="entry name" value="Bacterial exopeptidase dimerisation domain"/>
    <property type="match status" value="1"/>
</dbReference>
<keyword evidence="3" id="KW-0732">Signal</keyword>
<dbReference type="NCBIfam" id="TIGR01891">
    <property type="entry name" value="amidohydrolases"/>
    <property type="match status" value="1"/>
</dbReference>
<dbReference type="PATRIC" id="fig|1813736.3.peg.747"/>
<dbReference type="KEGG" id="abac:LuPra_00712"/>
<dbReference type="InterPro" id="IPR011650">
    <property type="entry name" value="Peptidase_M20_dimer"/>
</dbReference>
<evidence type="ECO:0000256" key="1">
    <source>
        <dbReference type="ARBA" id="ARBA00022801"/>
    </source>
</evidence>
<reference evidence="6" key="2">
    <citation type="submission" date="2016-04" db="EMBL/GenBank/DDBJ databases">
        <title>First Complete Genome Sequence of a Subdivision 6 Acidobacterium.</title>
        <authorList>
            <person name="Huang S."/>
            <person name="Vieira S."/>
            <person name="Bunk B."/>
            <person name="Riedel T."/>
            <person name="Sproeer C."/>
            <person name="Overmann J."/>
        </authorList>
    </citation>
    <scope>NUCLEOTIDE SEQUENCE [LARGE SCALE GENOMIC DNA]</scope>
    <source>
        <strain evidence="6">DSM 100886 HEG_-6_39</strain>
    </source>
</reference>
<dbReference type="InterPro" id="IPR002933">
    <property type="entry name" value="Peptidase_M20"/>
</dbReference>
<reference evidence="5 6" key="1">
    <citation type="journal article" date="2016" name="Genome Announc.">
        <title>First Complete Genome Sequence of a Subdivision 6 Acidobacterium Strain.</title>
        <authorList>
            <person name="Huang S."/>
            <person name="Vieira S."/>
            <person name="Bunk B."/>
            <person name="Riedel T."/>
            <person name="Sproer C."/>
            <person name="Overmann J."/>
        </authorList>
    </citation>
    <scope>NUCLEOTIDE SEQUENCE [LARGE SCALE GENOMIC DNA]</scope>
    <source>
        <strain evidence="6">DSM 100886 HEG_-6_39</strain>
    </source>
</reference>
<dbReference type="SUPFAM" id="SSF53187">
    <property type="entry name" value="Zn-dependent exopeptidases"/>
    <property type="match status" value="1"/>
</dbReference>
<dbReference type="FunFam" id="3.30.70.360:FF:000001">
    <property type="entry name" value="N-acetyldiaminopimelate deacetylase"/>
    <property type="match status" value="1"/>
</dbReference>
<dbReference type="STRING" id="1855912.LuPra_00712"/>
<keyword evidence="6" id="KW-1185">Reference proteome</keyword>
<sequence length="429" mass="45303" precursor="true">MRLLALFAAGLCAGLPAAAAGQDMSLPPAIRQRVASQATALSARLVETRRDIHRHPELGFRETRTAKLIADRLRALGFDEVREQVGVTGVVGVLKGGRPGKVVAVRSDMDALPIPELIDVPYKSTVPDVKHACGHDGHIAILLGVAEIFSGMRADIPGTVVFLFQPAEEGDPDGGSSGAQRMLEGGAFGAPAPAAIFGLHVMPTLQIGTIGVNVGPAMASSNRFTVTVTGKKTHAAYPHTGVDPIPIAAQVIDALQTIPSRMNNAAEPIVVSVATINGGNRYNIIADAVTMTGTVRTLAKDGPDRVKALMERAIKGVTEASGATYAFEFHSGNPVTYNEETLATASLPVLAETVGGRTKILEPPPQMGAEDFAMYQQRIPGLFFFLGVGNTARKITAMIHTEYFDLDEDALPIGVRALAGVTLDFLYRK</sequence>
<dbReference type="EC" id="3.-.-.-" evidence="5"/>
<dbReference type="PANTHER" id="PTHR11014:SF63">
    <property type="entry name" value="METALLOPEPTIDASE, PUTATIVE (AFU_ORTHOLOGUE AFUA_6G09600)-RELATED"/>
    <property type="match status" value="1"/>
</dbReference>
<comment type="cofactor">
    <cofactor evidence="2">
        <name>Mn(2+)</name>
        <dbReference type="ChEBI" id="CHEBI:29035"/>
    </cofactor>
    <text evidence="2">The Mn(2+) ion enhances activity.</text>
</comment>
<dbReference type="GO" id="GO:0050118">
    <property type="term" value="F:N-acetyldiaminopimelate deacetylase activity"/>
    <property type="evidence" value="ECO:0007669"/>
    <property type="project" value="UniProtKB-ARBA"/>
</dbReference>
<dbReference type="OrthoDB" id="9776731at2"/>
<dbReference type="EMBL" id="CP015136">
    <property type="protein sequence ID" value="AMY07539.1"/>
    <property type="molecule type" value="Genomic_DNA"/>
</dbReference>
<feature type="domain" description="Peptidase M20 dimerisation" evidence="4">
    <location>
        <begin position="223"/>
        <end position="315"/>
    </location>
</feature>
<proteinExistence type="predicted"/>
<dbReference type="Gene3D" id="3.30.70.360">
    <property type="match status" value="1"/>
</dbReference>
<gene>
    <name evidence="5" type="primary">yxeP_1</name>
    <name evidence="5" type="ORF">LuPra_00712</name>
</gene>
<dbReference type="PANTHER" id="PTHR11014">
    <property type="entry name" value="PEPTIDASE M20 FAMILY MEMBER"/>
    <property type="match status" value="1"/>
</dbReference>
<keyword evidence="2" id="KW-0479">Metal-binding</keyword>
<feature type="binding site" evidence="2">
    <location>
        <position position="400"/>
    </location>
    <ligand>
        <name>Mn(2+)</name>
        <dbReference type="ChEBI" id="CHEBI:29035"/>
        <label>2</label>
    </ligand>
</feature>
<dbReference type="GO" id="GO:0019877">
    <property type="term" value="P:diaminopimelate biosynthetic process"/>
    <property type="evidence" value="ECO:0007669"/>
    <property type="project" value="UniProtKB-ARBA"/>
</dbReference>
<keyword evidence="2" id="KW-0464">Manganese</keyword>
<dbReference type="InterPro" id="IPR036264">
    <property type="entry name" value="Bact_exopeptidase_dim_dom"/>
</dbReference>
<dbReference type="AlphaFoldDB" id="A0A143PID2"/>
<evidence type="ECO:0000256" key="2">
    <source>
        <dbReference type="PIRSR" id="PIRSR005962-1"/>
    </source>
</evidence>
<name>A0A143PID2_LUTPR</name>
<dbReference type="Pfam" id="PF07687">
    <property type="entry name" value="M20_dimer"/>
    <property type="match status" value="1"/>
</dbReference>
<feature type="binding site" evidence="2">
    <location>
        <position position="169"/>
    </location>
    <ligand>
        <name>Mn(2+)</name>
        <dbReference type="ChEBI" id="CHEBI:29035"/>
        <label>2</label>
    </ligand>
</feature>
<feature type="binding site" evidence="2">
    <location>
        <position position="200"/>
    </location>
    <ligand>
        <name>Mn(2+)</name>
        <dbReference type="ChEBI" id="CHEBI:29035"/>
        <label>2</label>
    </ligand>
</feature>
<evidence type="ECO:0000313" key="5">
    <source>
        <dbReference type="EMBL" id="AMY07539.1"/>
    </source>
</evidence>
<dbReference type="RefSeq" id="WP_110169481.1">
    <property type="nucleotide sequence ID" value="NZ_CP015136.1"/>
</dbReference>
<keyword evidence="1 5" id="KW-0378">Hydrolase</keyword>
<dbReference type="PIRSF" id="PIRSF005962">
    <property type="entry name" value="Pept_M20D_amidohydro"/>
    <property type="match status" value="1"/>
</dbReference>